<feature type="transmembrane region" description="Helical" evidence="1">
    <location>
        <begin position="198"/>
        <end position="221"/>
    </location>
</feature>
<sequence length="280" mass="32086">MNSWQYLRNLTPTTEQKQRMYPQPKPKKFPMAFVTVTLGAVALLFIILALPQQQTATTATHITAAYVVESSSEHFIAKPHPFTLNQRAIYNKNYLKMLESALIQPTTESIPIANNAQLIVRYSDGTLQKFYIRGDYLSNTTTGLNYPLPRMFMWQLPSYQFIGYAAWALFLVVLLFWRKQLSRQLPANVKYRFLAATLPQIIILLLLIPTLTLLTLFLIATKPTLPLLPFIIMVAGVNLLIIYFRYRANEPRIVIKFVIGTQILADCTLLIIWSVNNLVF</sequence>
<gene>
    <name evidence="2" type="ORF">K8V30_06180</name>
</gene>
<name>A0A921NB91_9BACL</name>
<organism evidence="2 3">
    <name type="scientific">Metalysinibacillus jejuensis</name>
    <dbReference type="NCBI Taxonomy" id="914327"/>
    <lineage>
        <taxon>Bacteria</taxon>
        <taxon>Bacillati</taxon>
        <taxon>Bacillota</taxon>
        <taxon>Bacilli</taxon>
        <taxon>Bacillales</taxon>
        <taxon>Caryophanaceae</taxon>
        <taxon>Metalysinibacillus</taxon>
    </lineage>
</organism>
<reference evidence="2" key="1">
    <citation type="journal article" date="2021" name="PeerJ">
        <title>Extensive microbial diversity within the chicken gut microbiome revealed by metagenomics and culture.</title>
        <authorList>
            <person name="Gilroy R."/>
            <person name="Ravi A."/>
            <person name="Getino M."/>
            <person name="Pursley I."/>
            <person name="Horton D.L."/>
            <person name="Alikhan N.F."/>
            <person name="Baker D."/>
            <person name="Gharbi K."/>
            <person name="Hall N."/>
            <person name="Watson M."/>
            <person name="Adriaenssens E.M."/>
            <person name="Foster-Nyarko E."/>
            <person name="Jarju S."/>
            <person name="Secka A."/>
            <person name="Antonio M."/>
            <person name="Oren A."/>
            <person name="Chaudhuri R.R."/>
            <person name="La Ragione R."/>
            <person name="Hildebrand F."/>
            <person name="Pallen M.J."/>
        </authorList>
    </citation>
    <scope>NUCLEOTIDE SEQUENCE</scope>
    <source>
        <strain evidence="2">CHK160-4876</strain>
    </source>
</reference>
<keyword evidence="1" id="KW-0472">Membrane</keyword>
<accession>A0A921NB91</accession>
<keyword evidence="1" id="KW-1133">Transmembrane helix</keyword>
<dbReference type="Proteomes" id="UP000700212">
    <property type="component" value="Unassembled WGS sequence"/>
</dbReference>
<evidence type="ECO:0000313" key="3">
    <source>
        <dbReference type="Proteomes" id="UP000700212"/>
    </source>
</evidence>
<protein>
    <submittedName>
        <fullName evidence="2">Uncharacterized protein</fullName>
    </submittedName>
</protein>
<keyword evidence="1" id="KW-0812">Transmembrane</keyword>
<feature type="transmembrane region" description="Helical" evidence="1">
    <location>
        <begin position="227"/>
        <end position="246"/>
    </location>
</feature>
<feature type="transmembrane region" description="Helical" evidence="1">
    <location>
        <begin position="253"/>
        <end position="275"/>
    </location>
</feature>
<evidence type="ECO:0000313" key="2">
    <source>
        <dbReference type="EMBL" id="HJH11261.1"/>
    </source>
</evidence>
<feature type="transmembrane region" description="Helical" evidence="1">
    <location>
        <begin position="29"/>
        <end position="50"/>
    </location>
</feature>
<reference evidence="2" key="2">
    <citation type="submission" date="2021-09" db="EMBL/GenBank/DDBJ databases">
        <authorList>
            <person name="Gilroy R."/>
        </authorList>
    </citation>
    <scope>NUCLEOTIDE SEQUENCE</scope>
    <source>
        <strain evidence="2">CHK160-4876</strain>
    </source>
</reference>
<evidence type="ECO:0000256" key="1">
    <source>
        <dbReference type="SAM" id="Phobius"/>
    </source>
</evidence>
<proteinExistence type="predicted"/>
<feature type="transmembrane region" description="Helical" evidence="1">
    <location>
        <begin position="158"/>
        <end position="177"/>
    </location>
</feature>
<comment type="caution">
    <text evidence="2">The sequence shown here is derived from an EMBL/GenBank/DDBJ whole genome shotgun (WGS) entry which is preliminary data.</text>
</comment>
<dbReference type="EMBL" id="DYTV01000080">
    <property type="protein sequence ID" value="HJH11261.1"/>
    <property type="molecule type" value="Genomic_DNA"/>
</dbReference>
<dbReference type="AlphaFoldDB" id="A0A921NB91"/>